<evidence type="ECO:0000256" key="1">
    <source>
        <dbReference type="SAM" id="MobiDB-lite"/>
    </source>
</evidence>
<organism evidence="3">
    <name type="scientific">Sesamum radiatum</name>
    <name type="common">Black benniseed</name>
    <dbReference type="NCBI Taxonomy" id="300843"/>
    <lineage>
        <taxon>Eukaryota</taxon>
        <taxon>Viridiplantae</taxon>
        <taxon>Streptophyta</taxon>
        <taxon>Embryophyta</taxon>
        <taxon>Tracheophyta</taxon>
        <taxon>Spermatophyta</taxon>
        <taxon>Magnoliopsida</taxon>
        <taxon>eudicotyledons</taxon>
        <taxon>Gunneridae</taxon>
        <taxon>Pentapetalae</taxon>
        <taxon>asterids</taxon>
        <taxon>lamiids</taxon>
        <taxon>Lamiales</taxon>
        <taxon>Pedaliaceae</taxon>
        <taxon>Sesamum</taxon>
    </lineage>
</organism>
<feature type="compositionally biased region" description="Basic and acidic residues" evidence="1">
    <location>
        <begin position="163"/>
        <end position="175"/>
    </location>
</feature>
<reference evidence="3" key="2">
    <citation type="journal article" date="2024" name="Plant">
        <title>Genomic evolution and insights into agronomic trait innovations of Sesamum species.</title>
        <authorList>
            <person name="Miao H."/>
            <person name="Wang L."/>
            <person name="Qu L."/>
            <person name="Liu H."/>
            <person name="Sun Y."/>
            <person name="Le M."/>
            <person name="Wang Q."/>
            <person name="Wei S."/>
            <person name="Zheng Y."/>
            <person name="Lin W."/>
            <person name="Duan Y."/>
            <person name="Cao H."/>
            <person name="Xiong S."/>
            <person name="Wang X."/>
            <person name="Wei L."/>
            <person name="Li C."/>
            <person name="Ma Q."/>
            <person name="Ju M."/>
            <person name="Zhao R."/>
            <person name="Li G."/>
            <person name="Mu C."/>
            <person name="Tian Q."/>
            <person name="Mei H."/>
            <person name="Zhang T."/>
            <person name="Gao T."/>
            <person name="Zhang H."/>
        </authorList>
    </citation>
    <scope>NUCLEOTIDE SEQUENCE</scope>
    <source>
        <strain evidence="3">G02</strain>
    </source>
</reference>
<feature type="compositionally biased region" description="Basic and acidic residues" evidence="1">
    <location>
        <begin position="144"/>
        <end position="153"/>
    </location>
</feature>
<accession>A0AAW2VKP9</accession>
<name>A0AAW2VKP9_SESRA</name>
<protein>
    <submittedName>
        <fullName evidence="3">Retrovirus-related Pol polyprotein from transposon RE1</fullName>
    </submittedName>
</protein>
<reference evidence="3" key="1">
    <citation type="submission" date="2020-06" db="EMBL/GenBank/DDBJ databases">
        <authorList>
            <person name="Li T."/>
            <person name="Hu X."/>
            <person name="Zhang T."/>
            <person name="Song X."/>
            <person name="Zhang H."/>
            <person name="Dai N."/>
            <person name="Sheng W."/>
            <person name="Hou X."/>
            <person name="Wei L."/>
        </authorList>
    </citation>
    <scope>NUCLEOTIDE SEQUENCE</scope>
    <source>
        <strain evidence="3">G02</strain>
        <tissue evidence="3">Leaf</tissue>
    </source>
</reference>
<dbReference type="AlphaFoldDB" id="A0AAW2VKP9"/>
<dbReference type="InterPro" id="IPR013103">
    <property type="entry name" value="RVT_2"/>
</dbReference>
<proteinExistence type="predicted"/>
<dbReference type="Pfam" id="PF07727">
    <property type="entry name" value="RVT_2"/>
    <property type="match status" value="1"/>
</dbReference>
<sequence length="175" mass="20351">MQEPKSYSQASELEDWKAAMQSELDALEKNNTWEVTALPKDKRAIGYRWIFKLKLNADGSVNKHKARLVAKGYNQVEGIDYVDSFSPVAKAVTVRFVLSVAASFEWHLHHVDASRQWNEEFTTEVKNYGFNSFSYFPFRREDDDIDSKESEASKEEEEEKEEEKDTKREKKKEGA</sequence>
<gene>
    <name evidence="3" type="ORF">Sradi_0664900</name>
</gene>
<feature type="domain" description="Reverse transcriptase Ty1/copia-type" evidence="2">
    <location>
        <begin position="30"/>
        <end position="116"/>
    </location>
</feature>
<dbReference type="EMBL" id="JACGWJ010000003">
    <property type="protein sequence ID" value="KAL0430389.1"/>
    <property type="molecule type" value="Genomic_DNA"/>
</dbReference>
<feature type="region of interest" description="Disordered" evidence="1">
    <location>
        <begin position="144"/>
        <end position="175"/>
    </location>
</feature>
<comment type="caution">
    <text evidence="3">The sequence shown here is derived from an EMBL/GenBank/DDBJ whole genome shotgun (WGS) entry which is preliminary data.</text>
</comment>
<evidence type="ECO:0000259" key="2">
    <source>
        <dbReference type="Pfam" id="PF07727"/>
    </source>
</evidence>
<evidence type="ECO:0000313" key="3">
    <source>
        <dbReference type="EMBL" id="KAL0430389.1"/>
    </source>
</evidence>